<dbReference type="GeneID" id="4601745"/>
<dbReference type="GO" id="GO:0006011">
    <property type="term" value="P:UDP-alpha-D-glucose metabolic process"/>
    <property type="evidence" value="ECO:0007669"/>
    <property type="project" value="InterPro"/>
</dbReference>
<dbReference type="RefSeq" id="WP_011753380.1">
    <property type="nucleotide sequence ID" value="NC_008698.1"/>
</dbReference>
<evidence type="ECO:0000256" key="4">
    <source>
        <dbReference type="ARBA" id="ARBA00022695"/>
    </source>
</evidence>
<dbReference type="eggNOG" id="arCOG00665">
    <property type="taxonomic scope" value="Archaea"/>
</dbReference>
<proteinExistence type="inferred from homology"/>
<keyword evidence="4 7" id="KW-0548">Nucleotidyltransferase</keyword>
<dbReference type="OrthoDB" id="15372at2157"/>
<evidence type="ECO:0000256" key="1">
    <source>
        <dbReference type="ARBA" id="ARBA00006890"/>
    </source>
</evidence>
<dbReference type="InterPro" id="IPR005835">
    <property type="entry name" value="NTP_transferase_dom"/>
</dbReference>
<dbReference type="InterPro" id="IPR005771">
    <property type="entry name" value="GalU_uridylyltTrfase_bac/arc"/>
</dbReference>
<dbReference type="Gene3D" id="3.90.550.10">
    <property type="entry name" value="Spore Coat Polysaccharide Biosynthesis Protein SpsA, Chain A"/>
    <property type="match status" value="1"/>
</dbReference>
<protein>
    <recommendedName>
        <fullName evidence="2">UTP--glucose-1-phosphate uridylyltransferase</fullName>
        <ecNumber evidence="2">2.7.7.9</ecNumber>
    </recommendedName>
</protein>
<comment type="similarity">
    <text evidence="1">Belongs to the UDPGP type 2 family.</text>
</comment>
<dbReference type="InterPro" id="IPR029044">
    <property type="entry name" value="Nucleotide-diphossugar_trans"/>
</dbReference>
<keyword evidence="3 7" id="KW-0808">Transferase</keyword>
<dbReference type="STRING" id="368408.Tpen_1720"/>
<evidence type="ECO:0000256" key="3">
    <source>
        <dbReference type="ARBA" id="ARBA00022679"/>
    </source>
</evidence>
<accession>A1S0Y5</accession>
<evidence type="ECO:0000313" key="8">
    <source>
        <dbReference type="Proteomes" id="UP000000641"/>
    </source>
</evidence>
<dbReference type="EC" id="2.7.7.9" evidence="2"/>
<dbReference type="PANTHER" id="PTHR43197">
    <property type="entry name" value="UTP--GLUCOSE-1-PHOSPHATE URIDYLYLTRANSFERASE"/>
    <property type="match status" value="1"/>
</dbReference>
<dbReference type="EnsemblBacteria" id="ABL79115">
    <property type="protein sequence ID" value="ABL79115"/>
    <property type="gene ID" value="Tpen_1720"/>
</dbReference>
<evidence type="ECO:0000313" key="7">
    <source>
        <dbReference type="EMBL" id="ABL79115.1"/>
    </source>
</evidence>
<evidence type="ECO:0000256" key="2">
    <source>
        <dbReference type="ARBA" id="ARBA00012415"/>
    </source>
</evidence>
<dbReference type="HOGENOM" id="CLU_029499_1_2_2"/>
<dbReference type="AlphaFoldDB" id="A1S0Y5"/>
<dbReference type="KEGG" id="tpe:Tpen_1720"/>
<organism evidence="7 8">
    <name type="scientific">Thermofilum pendens (strain DSM 2475 / Hrk 5)</name>
    <dbReference type="NCBI Taxonomy" id="368408"/>
    <lineage>
        <taxon>Archaea</taxon>
        <taxon>Thermoproteota</taxon>
        <taxon>Thermoprotei</taxon>
        <taxon>Thermofilales</taxon>
        <taxon>Thermofilaceae</taxon>
        <taxon>Thermofilum</taxon>
    </lineage>
</organism>
<evidence type="ECO:0000256" key="5">
    <source>
        <dbReference type="ARBA" id="ARBA00048128"/>
    </source>
</evidence>
<sequence length="296" mass="32715">MLKKAVITAAGLGTRLLPITKELPKEMLPLFSVSDNAVGLKPIIHIVFESLLGVGVSEVCFIVGKSKRAIEDYFTPDADFIEVLRAKGVENRANELMKFYSAIRNAKIFFINQPEPRGFGDAVLRAEPFVGADPFIVHAGDDAVISEGHNHLRRLVKVFQEYDCDATLLAEDVEDPRAYGVLRGKVVNDYGSILRVLDIIEKPREPPTNIAAIAVYAFKPKIFSYLRNVKPDSGGEVQLTAAIKAMIDDGCDVCAVKLKPGERRLDVGTPQSYWKALYESYQLAVRRMLVSVMSDG</sequence>
<feature type="domain" description="Nucleotidyl transferase" evidence="6">
    <location>
        <begin position="4"/>
        <end position="278"/>
    </location>
</feature>
<gene>
    <name evidence="7" type="ordered locus">Tpen_1720</name>
</gene>
<evidence type="ECO:0000259" key="6">
    <source>
        <dbReference type="Pfam" id="PF00483"/>
    </source>
</evidence>
<dbReference type="Pfam" id="PF00483">
    <property type="entry name" value="NTP_transferase"/>
    <property type="match status" value="1"/>
</dbReference>
<dbReference type="Proteomes" id="UP000000641">
    <property type="component" value="Chromosome"/>
</dbReference>
<name>A1S0Y5_THEPD</name>
<dbReference type="SUPFAM" id="SSF53448">
    <property type="entry name" value="Nucleotide-diphospho-sugar transferases"/>
    <property type="match status" value="1"/>
</dbReference>
<dbReference type="EMBL" id="CP000505">
    <property type="protein sequence ID" value="ABL79115.1"/>
    <property type="molecule type" value="Genomic_DNA"/>
</dbReference>
<reference evidence="8" key="1">
    <citation type="journal article" date="2008" name="J. Bacteriol.">
        <title>Genome sequence of Thermofilum pendens reveals an exceptional loss of biosynthetic pathways without genome reduction.</title>
        <authorList>
            <person name="Anderson I."/>
            <person name="Rodriguez J."/>
            <person name="Susanti D."/>
            <person name="Porat I."/>
            <person name="Reich C."/>
            <person name="Ulrich L.E."/>
            <person name="Elkins J.G."/>
            <person name="Mavromatis K."/>
            <person name="Lykidis A."/>
            <person name="Kim E."/>
            <person name="Thompson L.S."/>
            <person name="Nolan M."/>
            <person name="Land M."/>
            <person name="Copeland A."/>
            <person name="Lapidus A."/>
            <person name="Lucas S."/>
            <person name="Detter C."/>
            <person name="Zhulin I.B."/>
            <person name="Olsen G.J."/>
            <person name="Whitman W."/>
            <person name="Mukhopadhyay B."/>
            <person name="Bristow J."/>
            <person name="Kyrpides N."/>
        </authorList>
    </citation>
    <scope>NUCLEOTIDE SEQUENCE [LARGE SCALE GENOMIC DNA]</scope>
    <source>
        <strain evidence="8">DSM 2475 / Hrk 5</strain>
    </source>
</reference>
<comment type="catalytic activity">
    <reaction evidence="5">
        <text>alpha-D-glucose 1-phosphate + UTP + H(+) = UDP-alpha-D-glucose + diphosphate</text>
        <dbReference type="Rhea" id="RHEA:19889"/>
        <dbReference type="ChEBI" id="CHEBI:15378"/>
        <dbReference type="ChEBI" id="CHEBI:33019"/>
        <dbReference type="ChEBI" id="CHEBI:46398"/>
        <dbReference type="ChEBI" id="CHEBI:58601"/>
        <dbReference type="ChEBI" id="CHEBI:58885"/>
        <dbReference type="EC" id="2.7.7.9"/>
    </reaction>
</comment>
<dbReference type="PANTHER" id="PTHR43197:SF1">
    <property type="entry name" value="UTP--GLUCOSE-1-PHOSPHATE URIDYLYLTRANSFERASE"/>
    <property type="match status" value="1"/>
</dbReference>
<dbReference type="GO" id="GO:0003983">
    <property type="term" value="F:UTP:glucose-1-phosphate uridylyltransferase activity"/>
    <property type="evidence" value="ECO:0007669"/>
    <property type="project" value="UniProtKB-EC"/>
</dbReference>
<keyword evidence="8" id="KW-1185">Reference proteome</keyword>